<dbReference type="Proteomes" id="UP000079169">
    <property type="component" value="Unplaced"/>
</dbReference>
<protein>
    <submittedName>
        <fullName evidence="4">Uncharacterized protein LOC103524717</fullName>
    </submittedName>
</protein>
<dbReference type="RefSeq" id="XP_008487971.1">
    <property type="nucleotide sequence ID" value="XM_008489749.3"/>
</dbReference>
<evidence type="ECO:0000313" key="3">
    <source>
        <dbReference type="Proteomes" id="UP000079169"/>
    </source>
</evidence>
<accession>A0A1S3DU16</accession>
<feature type="binding site" evidence="1">
    <location>
        <position position="64"/>
    </location>
    <ligand>
        <name>Zn(2+)</name>
        <dbReference type="ChEBI" id="CHEBI:29105"/>
    </ligand>
</feature>
<feature type="domain" description="ZAD" evidence="2">
    <location>
        <begin position="13"/>
        <end position="88"/>
    </location>
</feature>
<dbReference type="PANTHER" id="PTHR39942:SF1">
    <property type="entry name" value="BCDNA.LD26519-RELATED"/>
    <property type="match status" value="1"/>
</dbReference>
<dbReference type="SUPFAM" id="SSF57716">
    <property type="entry name" value="Glucocorticoid receptor-like (DNA-binding domain)"/>
    <property type="match status" value="1"/>
</dbReference>
<dbReference type="GeneID" id="103524717"/>
<organism evidence="3 4">
    <name type="scientific">Diaphorina citri</name>
    <name type="common">Asian citrus psyllid</name>
    <dbReference type="NCBI Taxonomy" id="121845"/>
    <lineage>
        <taxon>Eukaryota</taxon>
        <taxon>Metazoa</taxon>
        <taxon>Ecdysozoa</taxon>
        <taxon>Arthropoda</taxon>
        <taxon>Hexapoda</taxon>
        <taxon>Insecta</taxon>
        <taxon>Pterygota</taxon>
        <taxon>Neoptera</taxon>
        <taxon>Paraneoptera</taxon>
        <taxon>Hemiptera</taxon>
        <taxon>Sternorrhyncha</taxon>
        <taxon>Psylloidea</taxon>
        <taxon>Psyllidae</taxon>
        <taxon>Diaphorininae</taxon>
        <taxon>Diaphorina</taxon>
    </lineage>
</organism>
<evidence type="ECO:0000259" key="2">
    <source>
        <dbReference type="PROSITE" id="PS51915"/>
    </source>
</evidence>
<sequence length="124" mass="14202">MAEFKISRQEIISLCRLCLAKDLASIDIFETGSETRQLFTKIVACLPVQIMTDDSLPKKICEVCNSKVDDFYQFWTSTAKNQKQLNDWLQIATTDSIKTDTTQIKVEADDTRQGEEYDDYDDGD</sequence>
<keyword evidence="1" id="KW-0862">Zinc</keyword>
<feature type="binding site" evidence="1">
    <location>
        <position position="15"/>
    </location>
    <ligand>
        <name>Zn(2+)</name>
        <dbReference type="ChEBI" id="CHEBI:29105"/>
    </ligand>
</feature>
<dbReference type="KEGG" id="dci:103524717"/>
<keyword evidence="1" id="KW-0479">Metal-binding</keyword>
<feature type="binding site" evidence="1">
    <location>
        <position position="61"/>
    </location>
    <ligand>
        <name>Zn(2+)</name>
        <dbReference type="ChEBI" id="CHEBI:29105"/>
    </ligand>
</feature>
<proteinExistence type="predicted"/>
<reference evidence="4" key="1">
    <citation type="submission" date="2025-08" db="UniProtKB">
        <authorList>
            <consortium name="RefSeq"/>
        </authorList>
    </citation>
    <scope>IDENTIFICATION</scope>
</reference>
<dbReference type="Gene3D" id="3.40.1800.20">
    <property type="match status" value="1"/>
</dbReference>
<dbReference type="AlphaFoldDB" id="A0A1S3DU16"/>
<dbReference type="Pfam" id="PF07776">
    <property type="entry name" value="zf-AD"/>
    <property type="match status" value="1"/>
</dbReference>
<dbReference type="InterPro" id="IPR012934">
    <property type="entry name" value="Znf_AD"/>
</dbReference>
<dbReference type="PaxDb" id="121845-A0A1S3DU16"/>
<feature type="binding site" evidence="1">
    <location>
        <position position="18"/>
    </location>
    <ligand>
        <name>Zn(2+)</name>
        <dbReference type="ChEBI" id="CHEBI:29105"/>
    </ligand>
</feature>
<evidence type="ECO:0000256" key="1">
    <source>
        <dbReference type="PROSITE-ProRule" id="PRU01263"/>
    </source>
</evidence>
<dbReference type="SMART" id="SM00868">
    <property type="entry name" value="zf-AD"/>
    <property type="match status" value="1"/>
</dbReference>
<dbReference type="PANTHER" id="PTHR39942">
    <property type="entry name" value="BCDNA.LD26519-RELATED"/>
    <property type="match status" value="1"/>
</dbReference>
<keyword evidence="1" id="KW-0863">Zinc-finger</keyword>
<name>A0A1S3DU16_DIACI</name>
<dbReference type="OMA" id="PKKICEV"/>
<keyword evidence="3" id="KW-1185">Reference proteome</keyword>
<dbReference type="GO" id="GO:0008270">
    <property type="term" value="F:zinc ion binding"/>
    <property type="evidence" value="ECO:0007669"/>
    <property type="project" value="UniProtKB-UniRule"/>
</dbReference>
<evidence type="ECO:0000313" key="4">
    <source>
        <dbReference type="RefSeq" id="XP_008487971.1"/>
    </source>
</evidence>
<dbReference type="STRING" id="121845.A0A1S3DU16"/>
<gene>
    <name evidence="4" type="primary">LOC103524717</name>
</gene>
<dbReference type="GO" id="GO:0005634">
    <property type="term" value="C:nucleus"/>
    <property type="evidence" value="ECO:0007669"/>
    <property type="project" value="InterPro"/>
</dbReference>
<dbReference type="PROSITE" id="PS51915">
    <property type="entry name" value="ZAD"/>
    <property type="match status" value="1"/>
</dbReference>